<evidence type="ECO:0000256" key="1">
    <source>
        <dbReference type="ARBA" id="ARBA00004496"/>
    </source>
</evidence>
<dbReference type="InterPro" id="IPR012999">
    <property type="entry name" value="Pyr_OxRdtase_I_AS"/>
</dbReference>
<feature type="binding site" evidence="14">
    <location>
        <begin position="138"/>
        <end position="140"/>
    </location>
    <ligand>
        <name>FAD</name>
        <dbReference type="ChEBI" id="CHEBI:57692"/>
    </ligand>
</feature>
<dbReference type="Gene3D" id="3.30.390.30">
    <property type="match status" value="1"/>
</dbReference>
<keyword evidence="20" id="KW-1185">Reference proteome</keyword>
<keyword evidence="6 16" id="KW-0285">Flavoprotein</keyword>
<dbReference type="FunFam" id="3.30.390.30:FF:000001">
    <property type="entry name" value="Dihydrolipoyl dehydrogenase"/>
    <property type="match status" value="1"/>
</dbReference>
<evidence type="ECO:0000256" key="2">
    <source>
        <dbReference type="ARBA" id="ARBA00007532"/>
    </source>
</evidence>
<feature type="domain" description="FAD/NAD(P)-binding" evidence="18">
    <location>
        <begin position="5"/>
        <end position="319"/>
    </location>
</feature>
<dbReference type="PRINTS" id="PR00411">
    <property type="entry name" value="PNDRDTASEI"/>
</dbReference>
<dbReference type="PIRSF" id="PIRSF000350">
    <property type="entry name" value="Mercury_reductase_MerA"/>
    <property type="match status" value="1"/>
</dbReference>
<evidence type="ECO:0000256" key="10">
    <source>
        <dbReference type="ARBA" id="ARBA00023157"/>
    </source>
</evidence>
<keyword evidence="9 14" id="KW-0520">NAD</keyword>
<reference evidence="19 20" key="1">
    <citation type="submission" date="2015-04" db="EMBL/GenBank/DDBJ databases">
        <title>Draft genome sequence of bacteremic isolate Catabacter hongkongensis type strain HKU16T.</title>
        <authorList>
            <person name="Lau S.K."/>
            <person name="Teng J.L."/>
            <person name="Huang Y."/>
            <person name="Curreem S.O."/>
            <person name="Tsui S.K."/>
            <person name="Woo P.C."/>
        </authorList>
    </citation>
    <scope>NUCLEOTIDE SEQUENCE [LARGE SCALE GENOMIC DNA]</scope>
    <source>
        <strain evidence="19 20">HKU16</strain>
    </source>
</reference>
<dbReference type="SUPFAM" id="SSF51905">
    <property type="entry name" value="FAD/NAD(P)-binding domain"/>
    <property type="match status" value="1"/>
</dbReference>
<evidence type="ECO:0000256" key="14">
    <source>
        <dbReference type="PIRSR" id="PIRSR000350-3"/>
    </source>
</evidence>
<evidence type="ECO:0000313" key="20">
    <source>
        <dbReference type="Proteomes" id="UP000034076"/>
    </source>
</evidence>
<evidence type="ECO:0000256" key="9">
    <source>
        <dbReference type="ARBA" id="ARBA00023027"/>
    </source>
</evidence>
<feature type="binding site" evidence="14">
    <location>
        <position position="304"/>
    </location>
    <ligand>
        <name>FAD</name>
        <dbReference type="ChEBI" id="CHEBI:57692"/>
    </ligand>
</feature>
<protein>
    <recommendedName>
        <fullName evidence="4 16">Dihydrolipoyl dehydrogenase</fullName>
        <ecNumber evidence="3 16">1.8.1.4</ecNumber>
    </recommendedName>
</protein>
<dbReference type="NCBIfam" id="TIGR01350">
    <property type="entry name" value="lipoamide_DH"/>
    <property type="match status" value="1"/>
</dbReference>
<feature type="binding site" evidence="14">
    <location>
        <begin position="173"/>
        <end position="180"/>
    </location>
    <ligand>
        <name>NAD(+)</name>
        <dbReference type="ChEBI" id="CHEBI:57540"/>
    </ligand>
</feature>
<keyword evidence="14" id="KW-0547">Nucleotide-binding</keyword>
<dbReference type="PRINTS" id="PR00368">
    <property type="entry name" value="FADPNR"/>
</dbReference>
<keyword evidence="5" id="KW-0963">Cytoplasm</keyword>
<comment type="similarity">
    <text evidence="2 16">Belongs to the class-I pyridine nucleotide-disulfide oxidoreductase family.</text>
</comment>
<dbReference type="PANTHER" id="PTHR22912:SF217">
    <property type="entry name" value="DIHYDROLIPOYL DEHYDROGENASE"/>
    <property type="match status" value="1"/>
</dbReference>
<dbReference type="Pfam" id="PF07992">
    <property type="entry name" value="Pyr_redox_2"/>
    <property type="match status" value="1"/>
</dbReference>
<keyword evidence="8 16" id="KW-0560">Oxidoreductase</keyword>
<comment type="catalytic activity">
    <reaction evidence="12 16">
        <text>N(6)-[(R)-dihydrolipoyl]-L-lysyl-[protein] + NAD(+) = N(6)-[(R)-lipoyl]-L-lysyl-[protein] + NADH + H(+)</text>
        <dbReference type="Rhea" id="RHEA:15045"/>
        <dbReference type="Rhea" id="RHEA-COMP:10474"/>
        <dbReference type="Rhea" id="RHEA-COMP:10475"/>
        <dbReference type="ChEBI" id="CHEBI:15378"/>
        <dbReference type="ChEBI" id="CHEBI:57540"/>
        <dbReference type="ChEBI" id="CHEBI:57945"/>
        <dbReference type="ChEBI" id="CHEBI:83099"/>
        <dbReference type="ChEBI" id="CHEBI:83100"/>
        <dbReference type="EC" id="1.8.1.4"/>
    </reaction>
</comment>
<dbReference type="InterPro" id="IPR023753">
    <property type="entry name" value="FAD/NAD-binding_dom"/>
</dbReference>
<dbReference type="InterPro" id="IPR036188">
    <property type="entry name" value="FAD/NAD-bd_sf"/>
</dbReference>
<dbReference type="InterPro" id="IPR050151">
    <property type="entry name" value="Class-I_Pyr_Nuc-Dis_Oxidored"/>
</dbReference>
<proteinExistence type="inferred from homology"/>
<feature type="binding site" evidence="14">
    <location>
        <position position="263"/>
    </location>
    <ligand>
        <name>NAD(+)</name>
        <dbReference type="ChEBI" id="CHEBI:57540"/>
    </ligand>
</feature>
<comment type="subcellular location">
    <subcellularLocation>
        <location evidence="1">Cytoplasm</location>
    </subcellularLocation>
</comment>
<comment type="miscellaneous">
    <text evidence="16">The active site is a redox-active disulfide bond.</text>
</comment>
<dbReference type="SUPFAM" id="SSF55424">
    <property type="entry name" value="FAD/NAD-linked reductases, dimerisation (C-terminal) domain"/>
    <property type="match status" value="1"/>
</dbReference>
<evidence type="ECO:0000313" key="19">
    <source>
        <dbReference type="EMBL" id="KKI51939.1"/>
    </source>
</evidence>
<dbReference type="Gene3D" id="3.50.50.60">
    <property type="entry name" value="FAD/NAD(P)-binding domain"/>
    <property type="match status" value="2"/>
</dbReference>
<dbReference type="EC" id="1.8.1.4" evidence="3 16"/>
<feature type="domain" description="Pyridine nucleotide-disulphide oxidoreductase dimerisation" evidence="17">
    <location>
        <begin position="338"/>
        <end position="446"/>
    </location>
</feature>
<evidence type="ECO:0000256" key="16">
    <source>
        <dbReference type="RuleBase" id="RU003692"/>
    </source>
</evidence>
<dbReference type="EMBL" id="LAYJ01000053">
    <property type="protein sequence ID" value="KKI51939.1"/>
    <property type="molecule type" value="Genomic_DNA"/>
</dbReference>
<dbReference type="InterPro" id="IPR004099">
    <property type="entry name" value="Pyr_nucl-diS_OxRdtase_dimer"/>
</dbReference>
<comment type="cofactor">
    <cofactor evidence="14 16">
        <name>FAD</name>
        <dbReference type="ChEBI" id="CHEBI:57692"/>
    </cofactor>
    <text evidence="14 16">Binds 1 FAD per subunit.</text>
</comment>
<evidence type="ECO:0000256" key="11">
    <source>
        <dbReference type="ARBA" id="ARBA00023284"/>
    </source>
</evidence>
<feature type="active site" description="Proton acceptor" evidence="13">
    <location>
        <position position="435"/>
    </location>
</feature>
<evidence type="ECO:0000259" key="17">
    <source>
        <dbReference type="Pfam" id="PF02852"/>
    </source>
</evidence>
<gene>
    <name evidence="19" type="ORF">CHK_0622</name>
</gene>
<dbReference type="Pfam" id="PF02852">
    <property type="entry name" value="Pyr_redox_dim"/>
    <property type="match status" value="1"/>
</dbReference>
<organism evidence="19 20">
    <name type="scientific">Christensenella hongkongensis</name>
    <dbReference type="NCBI Taxonomy" id="270498"/>
    <lineage>
        <taxon>Bacteria</taxon>
        <taxon>Bacillati</taxon>
        <taxon>Bacillota</taxon>
        <taxon>Clostridia</taxon>
        <taxon>Christensenellales</taxon>
        <taxon>Christensenellaceae</taxon>
        <taxon>Christensenella</taxon>
    </lineage>
</organism>
<accession>A0A0M2NH97</accession>
<comment type="caution">
    <text evidence="19">The sequence shown here is derived from an EMBL/GenBank/DDBJ whole genome shotgun (WGS) entry which is preliminary data.</text>
</comment>
<evidence type="ECO:0000256" key="5">
    <source>
        <dbReference type="ARBA" id="ARBA00022490"/>
    </source>
</evidence>
<evidence type="ECO:0000256" key="6">
    <source>
        <dbReference type="ARBA" id="ARBA00022630"/>
    </source>
</evidence>
<dbReference type="AlphaFoldDB" id="A0A0M2NH97"/>
<dbReference type="GO" id="GO:0006103">
    <property type="term" value="P:2-oxoglutarate metabolic process"/>
    <property type="evidence" value="ECO:0007669"/>
    <property type="project" value="TreeGrafter"/>
</dbReference>
<dbReference type="GO" id="GO:0004148">
    <property type="term" value="F:dihydrolipoyl dehydrogenase (NADH) activity"/>
    <property type="evidence" value="ECO:0007669"/>
    <property type="project" value="UniProtKB-EC"/>
</dbReference>
<keyword evidence="10" id="KW-1015">Disulfide bond</keyword>
<dbReference type="PANTHER" id="PTHR22912">
    <property type="entry name" value="DISULFIDE OXIDOREDUCTASE"/>
    <property type="match status" value="1"/>
</dbReference>
<evidence type="ECO:0000259" key="18">
    <source>
        <dbReference type="Pfam" id="PF07992"/>
    </source>
</evidence>
<feature type="disulfide bond" description="Redox-active" evidence="15">
    <location>
        <begin position="42"/>
        <end position="47"/>
    </location>
</feature>
<dbReference type="InterPro" id="IPR006258">
    <property type="entry name" value="Lipoamide_DH"/>
</dbReference>
<evidence type="ECO:0000256" key="13">
    <source>
        <dbReference type="PIRSR" id="PIRSR000350-2"/>
    </source>
</evidence>
<dbReference type="GO" id="GO:0005737">
    <property type="term" value="C:cytoplasm"/>
    <property type="evidence" value="ECO:0007669"/>
    <property type="project" value="UniProtKB-SubCell"/>
</dbReference>
<evidence type="ECO:0000256" key="15">
    <source>
        <dbReference type="PIRSR" id="PIRSR000350-4"/>
    </source>
</evidence>
<feature type="binding site" evidence="14">
    <location>
        <position position="51"/>
    </location>
    <ligand>
        <name>FAD</name>
        <dbReference type="ChEBI" id="CHEBI:57692"/>
    </ligand>
</feature>
<dbReference type="PATRIC" id="fig|270498.16.peg.286"/>
<evidence type="ECO:0000256" key="7">
    <source>
        <dbReference type="ARBA" id="ARBA00022827"/>
    </source>
</evidence>
<name>A0A0M2NH97_9FIRM</name>
<evidence type="ECO:0000256" key="8">
    <source>
        <dbReference type="ARBA" id="ARBA00023002"/>
    </source>
</evidence>
<dbReference type="RefSeq" id="WP_046442559.1">
    <property type="nucleotide sequence ID" value="NZ_LAYJ01000053.1"/>
</dbReference>
<dbReference type="STRING" id="270498.CHK_0622"/>
<dbReference type="GO" id="GO:0050660">
    <property type="term" value="F:flavin adenine dinucleotide binding"/>
    <property type="evidence" value="ECO:0007669"/>
    <property type="project" value="InterPro"/>
</dbReference>
<dbReference type="InterPro" id="IPR001100">
    <property type="entry name" value="Pyr_nuc-diS_OxRdtase"/>
</dbReference>
<dbReference type="InterPro" id="IPR016156">
    <property type="entry name" value="FAD/NAD-linked_Rdtase_dimer_sf"/>
</dbReference>
<feature type="binding site" evidence="14">
    <location>
        <position position="196"/>
    </location>
    <ligand>
        <name>NAD(+)</name>
        <dbReference type="ChEBI" id="CHEBI:57540"/>
    </ligand>
</feature>
<dbReference type="Proteomes" id="UP000034076">
    <property type="component" value="Unassembled WGS sequence"/>
</dbReference>
<keyword evidence="7 14" id="KW-0274">FAD</keyword>
<evidence type="ECO:0000256" key="4">
    <source>
        <dbReference type="ARBA" id="ARBA00016961"/>
    </source>
</evidence>
<evidence type="ECO:0000256" key="3">
    <source>
        <dbReference type="ARBA" id="ARBA00012608"/>
    </source>
</evidence>
<keyword evidence="11 16" id="KW-0676">Redox-active center</keyword>
<evidence type="ECO:0000256" key="12">
    <source>
        <dbReference type="ARBA" id="ARBA00049187"/>
    </source>
</evidence>
<sequence length="458" mass="48456">MADIYDLIVIGGGPGGYLSARVAAKKGAKVALFEKDSLGGTCLNVGCIPTKYLLDKAKLMDRITELTEQGIFKEAGQFSFRKIQQGKEKAVSQLVGGVGSLLKASGVKLVKGSAQLMPGLRVSCNGREYQAKDIIIATGSSPVTVPVPGAENTIDSTAALALQKIPERLVVIGGGVIGMELASAYNAYGSDVTVVEMMERLYPAEEQKIVDGLVAAMTCKGVKIETGAAVKEVKKDRETLAVRYQKGEEEITLPADVVLMAAGRKANLEGIDANRLGIRLNSKGEIVVNQRMETSVPHIYAIGDVIGGYQLAHAAYAEGECAVHNIMDGPKTADLSVMPRCIYTIPCMAAVGITSAQARERGIDASVGTFHYRANGMALVEDAQGMVIVIADKKTKETLGVHILGEGATEMISFAAAAVINKMTLAQWEDLIVAHPSLSEMVREAALDCFGMAVHSGR</sequence>
<dbReference type="OrthoDB" id="9807946at2"/>
<dbReference type="PROSITE" id="PS00076">
    <property type="entry name" value="PYRIDINE_REDOX_1"/>
    <property type="match status" value="1"/>
</dbReference>